<dbReference type="GO" id="GO:0006508">
    <property type="term" value="P:proteolysis"/>
    <property type="evidence" value="ECO:0007669"/>
    <property type="project" value="InterPro"/>
</dbReference>
<dbReference type="Pfam" id="PF00656">
    <property type="entry name" value="Peptidase_C14"/>
    <property type="match status" value="1"/>
</dbReference>
<dbReference type="GO" id="GO:0004197">
    <property type="term" value="F:cysteine-type endopeptidase activity"/>
    <property type="evidence" value="ECO:0007669"/>
    <property type="project" value="InterPro"/>
</dbReference>
<evidence type="ECO:0000313" key="3">
    <source>
        <dbReference type="EMBL" id="KXZ56729.1"/>
    </source>
</evidence>
<sequence length="400" mass="41590">MPSKAVLIGCNYPGTNAALRGCINDVWGMKAILEEFYGFRPEDITIMIDTDKQYVQPTGKNIKAAISSMVAAAQPGDSIVLHFSGHGTQIPSHDGDEKDGKDEAICPTDMNVICDDDLRVLLRPLEAKPGVKFTFIADCCHSGSLLDHGSVQISGPKSGAPPPPQVEGGFLEGILGALGQPGGRDLSNRALPFNDLCGMLSGMLGGQPVNSGNVRSNLGSLFGADASAKVQQFMQLYNMLTNGAQTLKTGGGGGLMQMLCSCLSPPAADQPTGQAANATSGPGAAYALAEPNLDIKIPSAGVKPPGDQQLAKDVGILITGCQSHETSADACPSGNPDKAHGALSNAMQTVIRAHHQQHPGQPLTYRNLVIGVRELLAKAGFTQNPCLECSEAHADGAFII</sequence>
<organism evidence="3 4">
    <name type="scientific">Gonium pectorale</name>
    <name type="common">Green alga</name>
    <dbReference type="NCBI Taxonomy" id="33097"/>
    <lineage>
        <taxon>Eukaryota</taxon>
        <taxon>Viridiplantae</taxon>
        <taxon>Chlorophyta</taxon>
        <taxon>core chlorophytes</taxon>
        <taxon>Chlorophyceae</taxon>
        <taxon>CS clade</taxon>
        <taxon>Chlamydomonadales</taxon>
        <taxon>Volvocaceae</taxon>
        <taxon>Gonium</taxon>
    </lineage>
</organism>
<dbReference type="GO" id="GO:0005737">
    <property type="term" value="C:cytoplasm"/>
    <property type="evidence" value="ECO:0007669"/>
    <property type="project" value="TreeGrafter"/>
</dbReference>
<dbReference type="AlphaFoldDB" id="A0A150H3K0"/>
<dbReference type="PANTHER" id="PTHR48104">
    <property type="entry name" value="METACASPASE-4"/>
    <property type="match status" value="1"/>
</dbReference>
<dbReference type="EMBL" id="LSYV01000002">
    <property type="protein sequence ID" value="KXZ56729.1"/>
    <property type="molecule type" value="Genomic_DNA"/>
</dbReference>
<proteinExistence type="inferred from homology"/>
<name>A0A150H3K0_GONPE</name>
<protein>
    <recommendedName>
        <fullName evidence="2">Peptidase C14 caspase domain-containing protein</fullName>
    </recommendedName>
</protein>
<evidence type="ECO:0000259" key="2">
    <source>
        <dbReference type="Pfam" id="PF00656"/>
    </source>
</evidence>
<comment type="caution">
    <text evidence="3">The sequence shown here is derived from an EMBL/GenBank/DDBJ whole genome shotgun (WGS) entry which is preliminary data.</text>
</comment>
<dbReference type="STRING" id="33097.A0A150H3K0"/>
<dbReference type="Proteomes" id="UP000075714">
    <property type="component" value="Unassembled WGS sequence"/>
</dbReference>
<dbReference type="OrthoDB" id="3223806at2759"/>
<dbReference type="InterPro" id="IPR050452">
    <property type="entry name" value="Metacaspase"/>
</dbReference>
<dbReference type="SUPFAM" id="SSF52129">
    <property type="entry name" value="Caspase-like"/>
    <property type="match status" value="1"/>
</dbReference>
<accession>A0A150H3K0</accession>
<dbReference type="InterPro" id="IPR029030">
    <property type="entry name" value="Caspase-like_dom_sf"/>
</dbReference>
<keyword evidence="4" id="KW-1185">Reference proteome</keyword>
<dbReference type="PANTHER" id="PTHR48104:SF30">
    <property type="entry name" value="METACASPASE-1"/>
    <property type="match status" value="1"/>
</dbReference>
<dbReference type="InterPro" id="IPR011600">
    <property type="entry name" value="Pept_C14_caspase"/>
</dbReference>
<feature type="domain" description="Peptidase C14 caspase" evidence="2">
    <location>
        <begin position="4"/>
        <end position="390"/>
    </location>
</feature>
<comment type="similarity">
    <text evidence="1">Belongs to the peptidase C14B family.</text>
</comment>
<gene>
    <name evidence="3" type="ORF">GPECTOR_1g657</name>
</gene>
<dbReference type="Gene3D" id="3.40.50.12660">
    <property type="match status" value="2"/>
</dbReference>
<evidence type="ECO:0000313" key="4">
    <source>
        <dbReference type="Proteomes" id="UP000075714"/>
    </source>
</evidence>
<evidence type="ECO:0000256" key="1">
    <source>
        <dbReference type="ARBA" id="ARBA00009005"/>
    </source>
</evidence>
<reference evidence="4" key="1">
    <citation type="journal article" date="2016" name="Nat. Commun.">
        <title>The Gonium pectorale genome demonstrates co-option of cell cycle regulation during the evolution of multicellularity.</title>
        <authorList>
            <person name="Hanschen E.R."/>
            <person name="Marriage T.N."/>
            <person name="Ferris P.J."/>
            <person name="Hamaji T."/>
            <person name="Toyoda A."/>
            <person name="Fujiyama A."/>
            <person name="Neme R."/>
            <person name="Noguchi H."/>
            <person name="Minakuchi Y."/>
            <person name="Suzuki M."/>
            <person name="Kawai-Toyooka H."/>
            <person name="Smith D.R."/>
            <person name="Sparks H."/>
            <person name="Anderson J."/>
            <person name="Bakaric R."/>
            <person name="Luria V."/>
            <person name="Karger A."/>
            <person name="Kirschner M.W."/>
            <person name="Durand P.M."/>
            <person name="Michod R.E."/>
            <person name="Nozaki H."/>
            <person name="Olson B.J."/>
        </authorList>
    </citation>
    <scope>NUCLEOTIDE SEQUENCE [LARGE SCALE GENOMIC DNA]</scope>
    <source>
        <strain evidence="4">NIES-2863</strain>
    </source>
</reference>